<dbReference type="KEGG" id="hse:Hsero_2408"/>
<dbReference type="EMBL" id="CP002039">
    <property type="protein sequence ID" value="ADJ63907.1"/>
    <property type="molecule type" value="Genomic_DNA"/>
</dbReference>
<dbReference type="Proteomes" id="UP000000329">
    <property type="component" value="Chromosome"/>
</dbReference>
<keyword evidence="1" id="KW-0472">Membrane</keyword>
<dbReference type="AlphaFoldDB" id="D8IVG8"/>
<evidence type="ECO:0000313" key="3">
    <source>
        <dbReference type="Proteomes" id="UP000000329"/>
    </source>
</evidence>
<proteinExistence type="predicted"/>
<keyword evidence="1" id="KW-0812">Transmembrane</keyword>
<protein>
    <submittedName>
        <fullName evidence="2">Uncharacterized protein</fullName>
    </submittedName>
</protein>
<sequence length="93" mass="10479">MLMGTRVQSEEKRQAQIVPPFLLILVSNPFPGRRRMSRHPQADLASNATGLAFSISLSQDREMRIPLIAGLTAMALLIVYVVFYFVVQYVVQD</sequence>
<organism evidence="2 3">
    <name type="scientific">Herbaspirillum seropedicae (strain SmR1)</name>
    <dbReference type="NCBI Taxonomy" id="757424"/>
    <lineage>
        <taxon>Bacteria</taxon>
        <taxon>Pseudomonadati</taxon>
        <taxon>Pseudomonadota</taxon>
        <taxon>Betaproteobacteria</taxon>
        <taxon>Burkholderiales</taxon>
        <taxon>Oxalobacteraceae</taxon>
        <taxon>Herbaspirillum</taxon>
    </lineage>
</organism>
<reference evidence="2 3" key="1">
    <citation type="submission" date="2010-04" db="EMBL/GenBank/DDBJ databases">
        <title>The genome of Herbaspirillum seropedicae SmR1, an endophytic, nitrogen-fixing, plant-growth promoting beta-Proteobacteria.</title>
        <authorList>
            <person name="Pedrosa F.O."/>
            <person name="Monteiro R.A."/>
            <person name="Wassem R."/>
            <person name="Cruz L.M."/>
            <person name="Ayub R.A."/>
            <person name="Colauto N.B."/>
            <person name="Fernandez M.A."/>
            <person name="Fungaro M.H.P."/>
            <person name="Grisard E.C."/>
            <person name="Hungria M."/>
            <person name="Madeira H.M.F."/>
            <person name="Nodari R.O."/>
            <person name="Osaku C.A."/>
            <person name="Petzl-Erler M.L."/>
            <person name="Terenzi H."/>
            <person name="Vieira L.G.E."/>
            <person name="Almeida M.I.M."/>
            <person name="Alves L.R."/>
            <person name="Arantes O.M.N."/>
            <person name="Balsanelli E."/>
            <person name="Barcellos F.G."/>
            <person name="Baura V.A."/>
            <person name="Binde D.R."/>
            <person name="Campo R.J."/>
            <person name="Chubatsu L.S."/>
            <person name="Chueire L.M.O."/>
            <person name="Ciferri R.R."/>
            <person name="Correa L.C."/>
            <person name="da Conceicao Silva J.L."/>
            <person name="Dabul A.N.G."/>
            <person name="Dambros B.P."/>
            <person name="Faoro H."/>
            <person name="Favetti A."/>
            <person name="Friedermann G."/>
            <person name="Furlaneto M.C."/>
            <person name="Gasques L.S."/>
            <person name="Gimenes C.C.T."/>
            <person name="Gioppo N.M.R."/>
            <person name="Glienke-Blanco C."/>
            <person name="Godoy L.P."/>
            <person name="Guerra M.P."/>
            <person name="Karp S."/>
            <person name="Kava-Cordeiro V."/>
            <person name="Margarido V.P."/>
            <person name="Mathioni S.M."/>
            <person name="Menck-Soares M.A."/>
            <person name="Murace N.K."/>
            <person name="Nicolas M.F."/>
            <person name="Oliveira C.E.C."/>
            <person name="Pagnan N.A.B."/>
            <person name="Pamphile J.A."/>
            <person name="Patussi E.V."/>
            <person name="Pereira L.F.P."/>
            <person name="Pereira-Ferrari L."/>
            <person name="Pinto F.G.S."/>
            <person name="Precoma C."/>
            <person name="Prioli A.J."/>
            <person name="Prioli S.M.A.P."/>
            <person name="Raittz R.T."/>
            <person name="Ramos H.J.O."/>
            <person name="Ribeiro E.M.S.F."/>
            <person name="Rigo L.U."/>
            <person name="Rocha C.L.M.S.C."/>
            <person name="Rocha S.N."/>
            <person name="Santos K."/>
            <person name="Satori D."/>
            <person name="Silva A.G."/>
            <person name="Simao R.C.G."/>
            <person name="Soares M.A.M."/>
            <person name="Souza E.M."/>
            <person name="Steffens M.B.R."/>
            <person name="Steindel M."/>
            <person name="Tadra-Sfeir M.Z."/>
            <person name="Takahashi E.K."/>
            <person name="Torres R.A."/>
            <person name="Valle J.S."/>
            <person name="Vernal J.I."/>
            <person name="Vilas-Boas L.A."/>
            <person name="Watanabe M.A.E."/>
            <person name="Weiss V.A."/>
            <person name="Yates M.A."/>
            <person name="Souza E.M."/>
        </authorList>
    </citation>
    <scope>NUCLEOTIDE SEQUENCE [LARGE SCALE GENOMIC DNA]</scope>
    <source>
        <strain evidence="2 3">SmR1</strain>
    </source>
</reference>
<keyword evidence="1" id="KW-1133">Transmembrane helix</keyword>
<feature type="transmembrane region" description="Helical" evidence="1">
    <location>
        <begin position="65"/>
        <end position="87"/>
    </location>
</feature>
<dbReference type="GeneID" id="29391532"/>
<accession>D8IVG8</accession>
<name>D8IVG8_HERSS</name>
<dbReference type="RefSeq" id="WP_013234386.1">
    <property type="nucleotide sequence ID" value="NC_014323.1"/>
</dbReference>
<dbReference type="STRING" id="757424.Hsero_2408"/>
<gene>
    <name evidence="2" type="ordered locus">Hsero_2408</name>
</gene>
<keyword evidence="3" id="KW-1185">Reference proteome</keyword>
<dbReference type="HOGENOM" id="CLU_2395697_0_0_4"/>
<evidence type="ECO:0000256" key="1">
    <source>
        <dbReference type="SAM" id="Phobius"/>
    </source>
</evidence>
<evidence type="ECO:0000313" key="2">
    <source>
        <dbReference type="EMBL" id="ADJ63907.1"/>
    </source>
</evidence>